<dbReference type="GO" id="GO:0003677">
    <property type="term" value="F:DNA binding"/>
    <property type="evidence" value="ECO:0007669"/>
    <property type="project" value="UniProtKB-KW"/>
</dbReference>
<feature type="compositionally biased region" description="Basic residues" evidence="4">
    <location>
        <begin position="99"/>
        <end position="118"/>
    </location>
</feature>
<name>A0A8H7GTQ2_9ASCO</name>
<dbReference type="SUPFAM" id="SSF46785">
    <property type="entry name" value="Winged helix' DNA-binding domain"/>
    <property type="match status" value="1"/>
</dbReference>
<dbReference type="PRINTS" id="PR00624">
    <property type="entry name" value="HISTONEH5"/>
</dbReference>
<evidence type="ECO:0000256" key="2">
    <source>
        <dbReference type="ARBA" id="ARBA00023125"/>
    </source>
</evidence>
<dbReference type="CDD" id="cd00073">
    <property type="entry name" value="H15"/>
    <property type="match status" value="1"/>
</dbReference>
<evidence type="ECO:0000313" key="7">
    <source>
        <dbReference type="Proteomes" id="UP000649328"/>
    </source>
</evidence>
<dbReference type="EMBL" id="JACBPP010000003">
    <property type="protein sequence ID" value="KAF8002965.1"/>
    <property type="molecule type" value="Genomic_DNA"/>
</dbReference>
<dbReference type="AlphaFoldDB" id="A0A8H7GTQ2"/>
<dbReference type="PROSITE" id="PS51504">
    <property type="entry name" value="H15"/>
    <property type="match status" value="1"/>
</dbReference>
<dbReference type="InterPro" id="IPR036390">
    <property type="entry name" value="WH_DNA-bd_sf"/>
</dbReference>
<evidence type="ECO:0000313" key="6">
    <source>
        <dbReference type="EMBL" id="KAF8002965.1"/>
    </source>
</evidence>
<gene>
    <name evidence="6" type="ORF">HF325_002210</name>
</gene>
<protein>
    <recommendedName>
        <fullName evidence="1">Histone H1</fullName>
    </recommendedName>
</protein>
<dbReference type="OrthoDB" id="1110759at2759"/>
<comment type="caution">
    <text evidence="6">The sequence shown here is derived from an EMBL/GenBank/DDBJ whole genome shotgun (WGS) entry which is preliminary data.</text>
</comment>
<keyword evidence="2 3" id="KW-0238">DNA-binding</keyword>
<accession>A0A8H7GTQ2</accession>
<dbReference type="Proteomes" id="UP000649328">
    <property type="component" value="Unassembled WGS sequence"/>
</dbReference>
<dbReference type="Pfam" id="PF00538">
    <property type="entry name" value="Linker_histone"/>
    <property type="match status" value="1"/>
</dbReference>
<evidence type="ECO:0000256" key="4">
    <source>
        <dbReference type="SAM" id="MobiDB-lite"/>
    </source>
</evidence>
<keyword evidence="3" id="KW-0539">Nucleus</keyword>
<feature type="domain" description="H15" evidence="5">
    <location>
        <begin position="1"/>
        <end position="66"/>
    </location>
</feature>
<dbReference type="GO" id="GO:0030527">
    <property type="term" value="F:structural constituent of chromatin"/>
    <property type="evidence" value="ECO:0007669"/>
    <property type="project" value="InterPro"/>
</dbReference>
<keyword evidence="3" id="KW-0158">Chromosome</keyword>
<feature type="compositionally biased region" description="Basic residues" evidence="4">
    <location>
        <begin position="126"/>
        <end position="155"/>
    </location>
</feature>
<dbReference type="GO" id="GO:0005634">
    <property type="term" value="C:nucleus"/>
    <property type="evidence" value="ECO:0007669"/>
    <property type="project" value="UniProtKB-SubCell"/>
</dbReference>
<dbReference type="SMART" id="SM00526">
    <property type="entry name" value="H15"/>
    <property type="match status" value="1"/>
</dbReference>
<feature type="compositionally biased region" description="Low complexity" evidence="4">
    <location>
        <begin position="71"/>
        <end position="82"/>
    </location>
</feature>
<evidence type="ECO:0000256" key="3">
    <source>
        <dbReference type="RuleBase" id="RU003894"/>
    </source>
</evidence>
<proteinExistence type="inferred from homology"/>
<dbReference type="Gene3D" id="1.10.10.10">
    <property type="entry name" value="Winged helix-like DNA-binding domain superfamily/Winged helix DNA-binding domain"/>
    <property type="match status" value="1"/>
</dbReference>
<evidence type="ECO:0000256" key="1">
    <source>
        <dbReference type="ARBA" id="ARBA00020833"/>
    </source>
</evidence>
<dbReference type="InterPro" id="IPR005819">
    <property type="entry name" value="H1/H5"/>
</dbReference>
<dbReference type="GO" id="GO:0000786">
    <property type="term" value="C:nucleosome"/>
    <property type="evidence" value="ECO:0007669"/>
    <property type="project" value="InterPro"/>
</dbReference>
<dbReference type="InterPro" id="IPR005818">
    <property type="entry name" value="Histone_H1/H5_H15"/>
</dbReference>
<organism evidence="6 7">
    <name type="scientific">Metschnikowia pulcherrima</name>
    <dbReference type="NCBI Taxonomy" id="27326"/>
    <lineage>
        <taxon>Eukaryota</taxon>
        <taxon>Fungi</taxon>
        <taxon>Dikarya</taxon>
        <taxon>Ascomycota</taxon>
        <taxon>Saccharomycotina</taxon>
        <taxon>Pichiomycetes</taxon>
        <taxon>Metschnikowiaceae</taxon>
        <taxon>Metschnikowia</taxon>
    </lineage>
</organism>
<reference evidence="6" key="1">
    <citation type="submission" date="2020-10" db="EMBL/GenBank/DDBJ databases">
        <title>The Whole-Genome Sequence of Metschnikowia persimmonesis, a Novel Endophytic Yeast Species Isolated from Medicinal Plant Diospyros kaki Thumb.</title>
        <authorList>
            <person name="Rahmat E."/>
            <person name="Kang Y."/>
        </authorList>
    </citation>
    <scope>NUCLEOTIDE SEQUENCE</scope>
    <source>
        <strain evidence="6">KIOM G15050</strain>
    </source>
</reference>
<keyword evidence="7" id="KW-1185">Reference proteome</keyword>
<sequence length="161" mass="16728">MIKSAVTSLKERNGSSRQAVKKYVQSNFDVKAGSFDSLFNAALRKGVETGEFSQPKGPSGPIKVAKKEKSAAPATAAAAPTKVTKKPTPKKAEPETKKAAAKKAVAKAPAKKATKPVKKAASTKAAPKKAAPKKAAPKKAVTTKRVVKPVKKTTLKKAIAA</sequence>
<feature type="region of interest" description="Disordered" evidence="4">
    <location>
        <begin position="47"/>
        <end position="161"/>
    </location>
</feature>
<comment type="subcellular location">
    <subcellularLocation>
        <location evidence="3">Nucleus</location>
    </subcellularLocation>
</comment>
<dbReference type="InterPro" id="IPR036388">
    <property type="entry name" value="WH-like_DNA-bd_sf"/>
</dbReference>
<dbReference type="GO" id="GO:0006334">
    <property type="term" value="P:nucleosome assembly"/>
    <property type="evidence" value="ECO:0007669"/>
    <property type="project" value="InterPro"/>
</dbReference>
<evidence type="ECO:0000259" key="5">
    <source>
        <dbReference type="PROSITE" id="PS51504"/>
    </source>
</evidence>
<comment type="similarity">
    <text evidence="3">Belongs to the histone H1/H5 family.</text>
</comment>